<reference evidence="3 4" key="1">
    <citation type="submission" date="2016-03" db="EMBL/GenBank/DDBJ databases">
        <authorList>
            <person name="Heylen K."/>
            <person name="De Vos P."/>
            <person name="Vekeman B."/>
        </authorList>
    </citation>
    <scope>NUCLEOTIDE SEQUENCE [LARGE SCALE GENOMIC DNA]</scope>
    <source>
        <strain evidence="3 4">R-49807</strain>
    </source>
</reference>
<protein>
    <recommendedName>
        <fullName evidence="2">Uncharacterized domain-containing protein</fullName>
    </recommendedName>
</protein>
<feature type="compositionally biased region" description="Polar residues" evidence="1">
    <location>
        <begin position="475"/>
        <end position="484"/>
    </location>
</feature>
<accession>A0AA91DBG6</accession>
<sequence>MLAKLLNTILRITEPDEEVPRYPPFAKGLPAIPAIKILESQDELIKKIKHYLGVTDQEYQGRVYPLIFNYARFVHLLPASEKHHHRGAGGLFRHGLEVGFEAVYKSHGVLYGMDENPGRRKQLTPRWRLAIFIAGMLHDLGKPVTDVEIKSEDGAHTCNIVGDDIETWARKRKIQRYYLSWRVNRNGDHEIVSPTLINKVITPEVQEYLNEYGPAIYKEMLLTIAGTSHNSKMYSLVMDADYLSVEKDLKNNCIPIDPSIGAPIEWFILDAMRQQIKKGAWTDNAKGAVVWRLKEGTFILWNEAAEDISRLITKSNIPGIPKHPDTLADILIDRQLAVPYRLNPQTVRRYWNIKPGSMDRPLRVLKLADPMNVYTDALPLIVDGHVIHIETETDGQSDAVAQDGEAAVTPTNHDSANSTDADRANPESEPDIPSGGVVEIETSIKAQPATPPSAPTNHSQPSAASPAPNAEDNSKANNPAETQAARQWLASQHAAGALLMQSLDPISAEYFQIQPNGRVLMLHQNIAAALDQKPINIITTIDAAGMIEVDPRKPMVKVTELGGVKGVLLNKETSRYLTVLIQNAETPPVPPTPPQIIATHPGTNRPTPSHGQPQGAHTAQRNANHEIEQLIQTIKAFELPLAVDQTDDSLIVDMVLLRGYIEEQQLFEMKQLLRYAFDRPDISIDNTNKKFIVKK</sequence>
<keyword evidence="4" id="KW-1185">Reference proteome</keyword>
<comment type="caution">
    <text evidence="3">The sequence shown here is derived from an EMBL/GenBank/DDBJ whole genome shotgun (WGS) entry which is preliminary data.</text>
</comment>
<evidence type="ECO:0000313" key="3">
    <source>
        <dbReference type="EMBL" id="OAI25105.1"/>
    </source>
</evidence>
<dbReference type="InterPro" id="IPR011119">
    <property type="entry name" value="Unchr_helicase_relaxase_TraI"/>
</dbReference>
<gene>
    <name evidence="3" type="ORF">A1356_14055</name>
</gene>
<dbReference type="NCBIfam" id="NF041494">
    <property type="entry name" value="MobH"/>
    <property type="match status" value="1"/>
</dbReference>
<evidence type="ECO:0000259" key="2">
    <source>
        <dbReference type="Pfam" id="PF07514"/>
    </source>
</evidence>
<evidence type="ECO:0000256" key="1">
    <source>
        <dbReference type="SAM" id="MobiDB-lite"/>
    </source>
</evidence>
<dbReference type="AlphaFoldDB" id="A0AA91DBG6"/>
<dbReference type="Proteomes" id="UP000077734">
    <property type="component" value="Unassembled WGS sequence"/>
</dbReference>
<feature type="compositionally biased region" description="Low complexity" evidence="1">
    <location>
        <begin position="459"/>
        <end position="468"/>
    </location>
</feature>
<name>A0AA91DBG6_9GAMM</name>
<organism evidence="3 4">
    <name type="scientific">Methylomonas koyamae</name>
    <dbReference type="NCBI Taxonomy" id="702114"/>
    <lineage>
        <taxon>Bacteria</taxon>
        <taxon>Pseudomonadati</taxon>
        <taxon>Pseudomonadota</taxon>
        <taxon>Gammaproteobacteria</taxon>
        <taxon>Methylococcales</taxon>
        <taxon>Methylococcaceae</taxon>
        <taxon>Methylomonas</taxon>
    </lineage>
</organism>
<evidence type="ECO:0000313" key="4">
    <source>
        <dbReference type="Proteomes" id="UP000077734"/>
    </source>
</evidence>
<dbReference type="RefSeq" id="WP_064023677.1">
    <property type="nucleotide sequence ID" value="NZ_LUUL01000083.1"/>
</dbReference>
<feature type="compositionally biased region" description="Polar residues" evidence="1">
    <location>
        <begin position="409"/>
        <end position="419"/>
    </location>
</feature>
<dbReference type="Gene3D" id="1.10.3210.40">
    <property type="match status" value="1"/>
</dbReference>
<proteinExistence type="predicted"/>
<feature type="region of interest" description="Disordered" evidence="1">
    <location>
        <begin position="599"/>
        <end position="621"/>
    </location>
</feature>
<feature type="domain" description="Uncharacterised" evidence="2">
    <location>
        <begin position="39"/>
        <end position="336"/>
    </location>
</feature>
<dbReference type="EMBL" id="LUUL01000083">
    <property type="protein sequence ID" value="OAI25105.1"/>
    <property type="molecule type" value="Genomic_DNA"/>
</dbReference>
<feature type="compositionally biased region" description="Polar residues" evidence="1">
    <location>
        <begin position="601"/>
        <end position="621"/>
    </location>
</feature>
<feature type="region of interest" description="Disordered" evidence="1">
    <location>
        <begin position="394"/>
        <end position="484"/>
    </location>
</feature>
<dbReference type="Pfam" id="PF07514">
    <property type="entry name" value="TraI_2"/>
    <property type="match status" value="1"/>
</dbReference>